<sequence length="543" mass="61721">MACHDSRTGIPRSSIHNVYKIISGLSERKKELVESIGFGGLLHFPAIQQINRKFSLWLMSRVNGLNDILSISEDISIQIDKEDIAKVFGIPCGGTKVTKRLFQDKEAVNTIKNRLMTNNRKDVRSIRTAQEIVEKQYEREMSETEMEAFGTAFFIYMMSTLLAPGAKYDYISFEYCNALVNLDEIKSYDCLKEAEQLLQLGYEGETTRDKECSRLKHAVVGSTDITGTNPTRAHRGLSDKLLASSSRDGQKEANENEITSMERGMTSQAMHEDEETYGQDECCRHKKRKHIAANAGHSGCAPCICNCHMRVECSRDMENITIRQRTGKGKINSDIGEQECITSRAMSKYYMCRHGAKVQRSLRNIIGSERIKLCEIPLVKAKNRETQSWKTPWELGGVEGWSTKDADWLTNSLRKYQAELSDPRQGSILAGWFDETALSTKGQFIGPHLSYDVTECRMLFFPGILEHRWVCYAWQMDINEITVFDPAFEDSSSNSSKFASREVVMKLKEAMHTVATTYYDGWDVDFSSARVKCHVVKRRPLAK</sequence>
<name>A0A3L6SSU7_PANMI</name>
<gene>
    <name evidence="1" type="ORF">C2845_PM07G01500</name>
</gene>
<dbReference type="PANTHER" id="PTHR34835">
    <property type="entry name" value="OS07G0283600 PROTEIN-RELATED"/>
    <property type="match status" value="1"/>
</dbReference>
<evidence type="ECO:0000313" key="1">
    <source>
        <dbReference type="EMBL" id="RLN24563.1"/>
    </source>
</evidence>
<comment type="caution">
    <text evidence="1">The sequence shown here is derived from an EMBL/GenBank/DDBJ whole genome shotgun (WGS) entry which is preliminary data.</text>
</comment>
<proteinExistence type="predicted"/>
<organism evidence="1 2">
    <name type="scientific">Panicum miliaceum</name>
    <name type="common">Proso millet</name>
    <name type="synonym">Broomcorn millet</name>
    <dbReference type="NCBI Taxonomy" id="4540"/>
    <lineage>
        <taxon>Eukaryota</taxon>
        <taxon>Viridiplantae</taxon>
        <taxon>Streptophyta</taxon>
        <taxon>Embryophyta</taxon>
        <taxon>Tracheophyta</taxon>
        <taxon>Spermatophyta</taxon>
        <taxon>Magnoliopsida</taxon>
        <taxon>Liliopsida</taxon>
        <taxon>Poales</taxon>
        <taxon>Poaceae</taxon>
        <taxon>PACMAD clade</taxon>
        <taxon>Panicoideae</taxon>
        <taxon>Panicodae</taxon>
        <taxon>Paniceae</taxon>
        <taxon>Panicinae</taxon>
        <taxon>Panicum</taxon>
        <taxon>Panicum sect. Panicum</taxon>
    </lineage>
</organism>
<accession>A0A3L6SSU7</accession>
<protein>
    <submittedName>
        <fullName evidence="1">Uncharacterized protein</fullName>
    </submittedName>
</protein>
<keyword evidence="2" id="KW-1185">Reference proteome</keyword>
<dbReference type="STRING" id="4540.A0A3L6SSU7"/>
<dbReference type="AlphaFoldDB" id="A0A3L6SSU7"/>
<dbReference type="EMBL" id="PQIB02000004">
    <property type="protein sequence ID" value="RLN24563.1"/>
    <property type="molecule type" value="Genomic_DNA"/>
</dbReference>
<dbReference type="PANTHER" id="PTHR34835:SF69">
    <property type="entry name" value="UBIQUITIN-LIKE PROTEASE FAMILY PROFILE DOMAIN-CONTAINING PROTEIN"/>
    <property type="match status" value="1"/>
</dbReference>
<dbReference type="OrthoDB" id="695277at2759"/>
<evidence type="ECO:0000313" key="2">
    <source>
        <dbReference type="Proteomes" id="UP000275267"/>
    </source>
</evidence>
<reference evidence="2" key="1">
    <citation type="journal article" date="2019" name="Nat. Commun.">
        <title>The genome of broomcorn millet.</title>
        <authorList>
            <person name="Zou C."/>
            <person name="Miki D."/>
            <person name="Li D."/>
            <person name="Tang Q."/>
            <person name="Xiao L."/>
            <person name="Rajput S."/>
            <person name="Deng P."/>
            <person name="Jia W."/>
            <person name="Huang R."/>
            <person name="Zhang M."/>
            <person name="Sun Y."/>
            <person name="Hu J."/>
            <person name="Fu X."/>
            <person name="Schnable P.S."/>
            <person name="Li F."/>
            <person name="Zhang H."/>
            <person name="Feng B."/>
            <person name="Zhu X."/>
            <person name="Liu R."/>
            <person name="Schnable J.C."/>
            <person name="Zhu J.-K."/>
            <person name="Zhang H."/>
        </authorList>
    </citation>
    <scope>NUCLEOTIDE SEQUENCE [LARGE SCALE GENOMIC DNA]</scope>
</reference>
<dbReference type="Proteomes" id="UP000275267">
    <property type="component" value="Unassembled WGS sequence"/>
</dbReference>